<dbReference type="InterPro" id="IPR017938">
    <property type="entry name" value="Riboflavin_synthase-like_b-brl"/>
</dbReference>
<evidence type="ECO:0000256" key="3">
    <source>
        <dbReference type="ARBA" id="ARBA00022714"/>
    </source>
</evidence>
<dbReference type="SUPFAM" id="SSF63380">
    <property type="entry name" value="Riboflavin synthase domain-like"/>
    <property type="match status" value="1"/>
</dbReference>
<evidence type="ECO:0000256" key="2">
    <source>
        <dbReference type="ARBA" id="ARBA00022630"/>
    </source>
</evidence>
<evidence type="ECO:0000256" key="6">
    <source>
        <dbReference type="ARBA" id="ARBA00023014"/>
    </source>
</evidence>
<dbReference type="Gene3D" id="2.40.30.10">
    <property type="entry name" value="Translation factors"/>
    <property type="match status" value="1"/>
</dbReference>
<evidence type="ECO:0000259" key="7">
    <source>
        <dbReference type="PROSITE" id="PS51384"/>
    </source>
</evidence>
<keyword evidence="5" id="KW-0408">Iron</keyword>
<feature type="domain" description="FAD-binding FR-type" evidence="7">
    <location>
        <begin position="45"/>
        <end position="133"/>
    </location>
</feature>
<dbReference type="GO" id="GO:0046872">
    <property type="term" value="F:metal ion binding"/>
    <property type="evidence" value="ECO:0007669"/>
    <property type="project" value="UniProtKB-KW"/>
</dbReference>
<evidence type="ECO:0000256" key="1">
    <source>
        <dbReference type="ARBA" id="ARBA00001974"/>
    </source>
</evidence>
<reference evidence="8" key="1">
    <citation type="submission" date="2020-01" db="EMBL/GenBank/DDBJ databases">
        <title>Insect and environment-associated Actinomycetes.</title>
        <authorList>
            <person name="Currrie C."/>
            <person name="Chevrette M."/>
            <person name="Carlson C."/>
            <person name="Stubbendieck R."/>
            <person name="Wendt-Pienkowski E."/>
        </authorList>
    </citation>
    <scope>NUCLEOTIDE SEQUENCE</scope>
    <source>
        <strain evidence="8">SID7499</strain>
    </source>
</reference>
<keyword evidence="4" id="KW-0479">Metal-binding</keyword>
<proteinExistence type="predicted"/>
<protein>
    <submittedName>
        <fullName evidence="8">Oxidoreductase</fullName>
    </submittedName>
</protein>
<dbReference type="PANTHER" id="PTHR47354">
    <property type="entry name" value="NADH OXIDOREDUCTASE HCR"/>
    <property type="match status" value="1"/>
</dbReference>
<dbReference type="GO" id="GO:0016491">
    <property type="term" value="F:oxidoreductase activity"/>
    <property type="evidence" value="ECO:0007669"/>
    <property type="project" value="InterPro"/>
</dbReference>
<evidence type="ECO:0000256" key="4">
    <source>
        <dbReference type="ARBA" id="ARBA00022723"/>
    </source>
</evidence>
<dbReference type="InterPro" id="IPR050415">
    <property type="entry name" value="MRET"/>
</dbReference>
<dbReference type="PRINTS" id="PR00409">
    <property type="entry name" value="PHDIOXRDTASE"/>
</dbReference>
<keyword evidence="3" id="KW-0001">2Fe-2S</keyword>
<accession>A0A6G3XXA9</accession>
<name>A0A6G3XXA9_9ACTN</name>
<evidence type="ECO:0000313" key="8">
    <source>
        <dbReference type="EMBL" id="NEE22333.1"/>
    </source>
</evidence>
<dbReference type="GO" id="GO:0051537">
    <property type="term" value="F:2 iron, 2 sulfur cluster binding"/>
    <property type="evidence" value="ECO:0007669"/>
    <property type="project" value="UniProtKB-KW"/>
</dbReference>
<dbReference type="PANTHER" id="PTHR47354:SF1">
    <property type="entry name" value="CARNITINE MONOOXYGENASE REDUCTASE SUBUNIT"/>
    <property type="match status" value="1"/>
</dbReference>
<evidence type="ECO:0000256" key="5">
    <source>
        <dbReference type="ARBA" id="ARBA00023004"/>
    </source>
</evidence>
<comment type="caution">
    <text evidence="8">The sequence shown here is derived from an EMBL/GenBank/DDBJ whole genome shotgun (WGS) entry which is preliminary data.</text>
</comment>
<organism evidence="8">
    <name type="scientific">Streptomyces sp. SID7499</name>
    <dbReference type="NCBI Taxonomy" id="2706086"/>
    <lineage>
        <taxon>Bacteria</taxon>
        <taxon>Bacillati</taxon>
        <taxon>Actinomycetota</taxon>
        <taxon>Actinomycetes</taxon>
        <taxon>Kitasatosporales</taxon>
        <taxon>Streptomycetaceae</taxon>
        <taxon>Streptomyces</taxon>
    </lineage>
</organism>
<sequence>MALPRLRTVVLVSGAALLTRRALRRRIARSPLWPLPALPEPVSGHSKRRATSARRLLITGRSEVADGVVQLRLEGADLPRWEPGAHLDLVLPSGLVRQYSLCGDPEDSGAYTVATRLVADGRGGSREVHEQLQ</sequence>
<comment type="cofactor">
    <cofactor evidence="1">
        <name>FAD</name>
        <dbReference type="ChEBI" id="CHEBI:57692"/>
    </cofactor>
</comment>
<gene>
    <name evidence="8" type="ORF">G3M58_89720</name>
</gene>
<keyword evidence="2" id="KW-0285">Flavoprotein</keyword>
<dbReference type="AlphaFoldDB" id="A0A6G3XXA9"/>
<feature type="non-terminal residue" evidence="8">
    <location>
        <position position="133"/>
    </location>
</feature>
<keyword evidence="6" id="KW-0411">Iron-sulfur</keyword>
<dbReference type="PROSITE" id="PS51384">
    <property type="entry name" value="FAD_FR"/>
    <property type="match status" value="1"/>
</dbReference>
<dbReference type="EMBL" id="JAAGMN010009665">
    <property type="protein sequence ID" value="NEE22333.1"/>
    <property type="molecule type" value="Genomic_DNA"/>
</dbReference>
<dbReference type="InterPro" id="IPR017927">
    <property type="entry name" value="FAD-bd_FR_type"/>
</dbReference>